<dbReference type="KEGG" id="smo:SELMODRAFT_105406"/>
<name>D8S030_SELML</name>
<dbReference type="InParanoid" id="D8S030"/>
<protein>
    <recommendedName>
        <fullName evidence="2">DUF1279 domain-containing protein</fullName>
    </recommendedName>
</protein>
<evidence type="ECO:0000313" key="3">
    <source>
        <dbReference type="EMBL" id="EFJ22259.1"/>
    </source>
</evidence>
<dbReference type="Pfam" id="PF06916">
    <property type="entry name" value="FAM210A-B_dom"/>
    <property type="match status" value="1"/>
</dbReference>
<reference evidence="3 4" key="1">
    <citation type="journal article" date="2011" name="Science">
        <title>The Selaginella genome identifies genetic changes associated with the evolution of vascular plants.</title>
        <authorList>
            <person name="Banks J.A."/>
            <person name="Nishiyama T."/>
            <person name="Hasebe M."/>
            <person name="Bowman J.L."/>
            <person name="Gribskov M."/>
            <person name="dePamphilis C."/>
            <person name="Albert V.A."/>
            <person name="Aono N."/>
            <person name="Aoyama T."/>
            <person name="Ambrose B.A."/>
            <person name="Ashton N.W."/>
            <person name="Axtell M.J."/>
            <person name="Barker E."/>
            <person name="Barker M.S."/>
            <person name="Bennetzen J.L."/>
            <person name="Bonawitz N.D."/>
            <person name="Chapple C."/>
            <person name="Cheng C."/>
            <person name="Correa L.G."/>
            <person name="Dacre M."/>
            <person name="DeBarry J."/>
            <person name="Dreyer I."/>
            <person name="Elias M."/>
            <person name="Engstrom E.M."/>
            <person name="Estelle M."/>
            <person name="Feng L."/>
            <person name="Finet C."/>
            <person name="Floyd S.K."/>
            <person name="Frommer W.B."/>
            <person name="Fujita T."/>
            <person name="Gramzow L."/>
            <person name="Gutensohn M."/>
            <person name="Harholt J."/>
            <person name="Hattori M."/>
            <person name="Heyl A."/>
            <person name="Hirai T."/>
            <person name="Hiwatashi Y."/>
            <person name="Ishikawa M."/>
            <person name="Iwata M."/>
            <person name="Karol K.G."/>
            <person name="Koehler B."/>
            <person name="Kolukisaoglu U."/>
            <person name="Kubo M."/>
            <person name="Kurata T."/>
            <person name="Lalonde S."/>
            <person name="Li K."/>
            <person name="Li Y."/>
            <person name="Litt A."/>
            <person name="Lyons E."/>
            <person name="Manning G."/>
            <person name="Maruyama T."/>
            <person name="Michael T.P."/>
            <person name="Mikami K."/>
            <person name="Miyazaki S."/>
            <person name="Morinaga S."/>
            <person name="Murata T."/>
            <person name="Mueller-Roeber B."/>
            <person name="Nelson D.R."/>
            <person name="Obara M."/>
            <person name="Oguri Y."/>
            <person name="Olmstead R.G."/>
            <person name="Onodera N."/>
            <person name="Petersen B.L."/>
            <person name="Pils B."/>
            <person name="Prigge M."/>
            <person name="Rensing S.A."/>
            <person name="Riano-Pachon D.M."/>
            <person name="Roberts A.W."/>
            <person name="Sato Y."/>
            <person name="Scheller H.V."/>
            <person name="Schulz B."/>
            <person name="Schulz C."/>
            <person name="Shakirov E.V."/>
            <person name="Shibagaki N."/>
            <person name="Shinohara N."/>
            <person name="Shippen D.E."/>
            <person name="Soerensen I."/>
            <person name="Sotooka R."/>
            <person name="Sugimoto N."/>
            <person name="Sugita M."/>
            <person name="Sumikawa N."/>
            <person name="Tanurdzic M."/>
            <person name="Theissen G."/>
            <person name="Ulvskov P."/>
            <person name="Wakazuki S."/>
            <person name="Weng J.K."/>
            <person name="Willats W.W."/>
            <person name="Wipf D."/>
            <person name="Wolf P.G."/>
            <person name="Yang L."/>
            <person name="Zimmer A.D."/>
            <person name="Zhu Q."/>
            <person name="Mitros T."/>
            <person name="Hellsten U."/>
            <person name="Loque D."/>
            <person name="Otillar R."/>
            <person name="Salamov A."/>
            <person name="Schmutz J."/>
            <person name="Shapiro H."/>
            <person name="Lindquist E."/>
            <person name="Lucas S."/>
            <person name="Rokhsar D."/>
            <person name="Grigoriev I.V."/>
        </authorList>
    </citation>
    <scope>NUCLEOTIDE SEQUENCE [LARGE SCALE GENOMIC DNA]</scope>
</reference>
<sequence length="151" mass="16119">MNKEKETKQSVETDAVNKDDGVEEVTRKFGLEAGLWKIFSSKKNESGEKKVQAKELLARYGGAYLVTSISLSAVSFALCYLLINAGVDVPSLLAKVGIQSNETGEKVGTLALAYAAHKAASPIRFPPTVALTPIVASWFGKKNEQEGGGKS</sequence>
<dbReference type="InterPro" id="IPR009688">
    <property type="entry name" value="FAM210A/B-like_dom"/>
</dbReference>
<feature type="domain" description="DUF1279" evidence="2">
    <location>
        <begin position="52"/>
        <end position="134"/>
    </location>
</feature>
<dbReference type="PANTHER" id="PTHR21377:SF20">
    <property type="entry name" value="OS04G0416000 PROTEIN"/>
    <property type="match status" value="1"/>
</dbReference>
<evidence type="ECO:0000313" key="4">
    <source>
        <dbReference type="Proteomes" id="UP000001514"/>
    </source>
</evidence>
<feature type="transmembrane region" description="Helical" evidence="1">
    <location>
        <begin position="62"/>
        <end position="83"/>
    </location>
</feature>
<evidence type="ECO:0000256" key="1">
    <source>
        <dbReference type="SAM" id="Phobius"/>
    </source>
</evidence>
<organism evidence="4">
    <name type="scientific">Selaginella moellendorffii</name>
    <name type="common">Spikemoss</name>
    <dbReference type="NCBI Taxonomy" id="88036"/>
    <lineage>
        <taxon>Eukaryota</taxon>
        <taxon>Viridiplantae</taxon>
        <taxon>Streptophyta</taxon>
        <taxon>Embryophyta</taxon>
        <taxon>Tracheophyta</taxon>
        <taxon>Lycopodiopsida</taxon>
        <taxon>Selaginellales</taxon>
        <taxon>Selaginellaceae</taxon>
        <taxon>Selaginella</taxon>
    </lineage>
</organism>
<dbReference type="AlphaFoldDB" id="D8S030"/>
<keyword evidence="1" id="KW-1133">Transmembrane helix</keyword>
<keyword evidence="1" id="KW-0812">Transmembrane</keyword>
<dbReference type="Gramene" id="EFJ22259">
    <property type="protein sequence ID" value="EFJ22259"/>
    <property type="gene ID" value="SELMODRAFT_105406"/>
</dbReference>
<dbReference type="EMBL" id="GL377596">
    <property type="protein sequence ID" value="EFJ22259.1"/>
    <property type="molecule type" value="Genomic_DNA"/>
</dbReference>
<dbReference type="eggNOG" id="KOG4526">
    <property type="taxonomic scope" value="Eukaryota"/>
</dbReference>
<dbReference type="PANTHER" id="PTHR21377">
    <property type="entry name" value="PROTEIN FAM210B, MITOCHONDRIAL"/>
    <property type="match status" value="1"/>
</dbReference>
<accession>D8S030</accession>
<gene>
    <name evidence="3" type="ORF">SELMODRAFT_105406</name>
</gene>
<dbReference type="Proteomes" id="UP000001514">
    <property type="component" value="Unassembled WGS sequence"/>
</dbReference>
<dbReference type="HOGENOM" id="CLU_093325_1_0_1"/>
<keyword evidence="1" id="KW-0472">Membrane</keyword>
<dbReference type="InterPro" id="IPR045866">
    <property type="entry name" value="FAM210A/B-like"/>
</dbReference>
<evidence type="ECO:0000259" key="2">
    <source>
        <dbReference type="Pfam" id="PF06916"/>
    </source>
</evidence>
<dbReference type="OrthoDB" id="426386at2759"/>
<keyword evidence="4" id="KW-1185">Reference proteome</keyword>
<dbReference type="OMA" id="CFKQNYS"/>
<proteinExistence type="predicted"/>
<dbReference type="FunCoup" id="D8S030">
    <property type="interactions" value="1296"/>
</dbReference>